<name>A0A9W9VBC4_9EURO</name>
<feature type="region of interest" description="Disordered" evidence="1">
    <location>
        <begin position="248"/>
        <end position="299"/>
    </location>
</feature>
<keyword evidence="3" id="KW-0732">Signal</keyword>
<evidence type="ECO:0000313" key="5">
    <source>
        <dbReference type="Proteomes" id="UP001147752"/>
    </source>
</evidence>
<reference evidence="4" key="2">
    <citation type="journal article" date="2023" name="IMA Fungus">
        <title>Comparative genomic study of the Penicillium genus elucidates a diverse pangenome and 15 lateral gene transfer events.</title>
        <authorList>
            <person name="Petersen C."/>
            <person name="Sorensen T."/>
            <person name="Nielsen M.R."/>
            <person name="Sondergaard T.E."/>
            <person name="Sorensen J.L."/>
            <person name="Fitzpatrick D.A."/>
            <person name="Frisvad J.C."/>
            <person name="Nielsen K.L."/>
        </authorList>
    </citation>
    <scope>NUCLEOTIDE SEQUENCE</scope>
    <source>
        <strain evidence="4">IBT 3081</strain>
    </source>
</reference>
<keyword evidence="2" id="KW-0472">Membrane</keyword>
<dbReference type="SUPFAM" id="SSF52058">
    <property type="entry name" value="L domain-like"/>
    <property type="match status" value="1"/>
</dbReference>
<keyword evidence="2" id="KW-1133">Transmembrane helix</keyword>
<feature type="compositionally biased region" description="Low complexity" evidence="1">
    <location>
        <begin position="251"/>
        <end position="265"/>
    </location>
</feature>
<feature type="signal peptide" evidence="3">
    <location>
        <begin position="1"/>
        <end position="18"/>
    </location>
</feature>
<evidence type="ECO:0000256" key="3">
    <source>
        <dbReference type="SAM" id="SignalP"/>
    </source>
</evidence>
<organism evidence="4 5">
    <name type="scientific">Penicillium concentricum</name>
    <dbReference type="NCBI Taxonomy" id="293559"/>
    <lineage>
        <taxon>Eukaryota</taxon>
        <taxon>Fungi</taxon>
        <taxon>Dikarya</taxon>
        <taxon>Ascomycota</taxon>
        <taxon>Pezizomycotina</taxon>
        <taxon>Eurotiomycetes</taxon>
        <taxon>Eurotiomycetidae</taxon>
        <taxon>Eurotiales</taxon>
        <taxon>Aspergillaceae</taxon>
        <taxon>Penicillium</taxon>
    </lineage>
</organism>
<feature type="region of interest" description="Disordered" evidence="1">
    <location>
        <begin position="313"/>
        <end position="344"/>
    </location>
</feature>
<dbReference type="GeneID" id="81464782"/>
<dbReference type="InterPro" id="IPR036941">
    <property type="entry name" value="Rcpt_L-dom_sf"/>
</dbReference>
<dbReference type="EMBL" id="JAPZBT010000002">
    <property type="protein sequence ID" value="KAJ5375863.1"/>
    <property type="molecule type" value="Genomic_DNA"/>
</dbReference>
<evidence type="ECO:0008006" key="6">
    <source>
        <dbReference type="Google" id="ProtNLM"/>
    </source>
</evidence>
<dbReference type="Gene3D" id="3.80.20.20">
    <property type="entry name" value="Receptor L-domain"/>
    <property type="match status" value="1"/>
</dbReference>
<dbReference type="OrthoDB" id="536881at2759"/>
<feature type="chain" id="PRO_5040728795" description="Receptor L-domain domain-containing protein" evidence="3">
    <location>
        <begin position="19"/>
        <end position="344"/>
    </location>
</feature>
<reference evidence="4" key="1">
    <citation type="submission" date="2022-12" db="EMBL/GenBank/DDBJ databases">
        <authorList>
            <person name="Petersen C."/>
        </authorList>
    </citation>
    <scope>NUCLEOTIDE SEQUENCE</scope>
    <source>
        <strain evidence="4">IBT 3081</strain>
    </source>
</reference>
<accession>A0A9W9VBC4</accession>
<comment type="caution">
    <text evidence="4">The sequence shown here is derived from an EMBL/GenBank/DDBJ whole genome shotgun (WGS) entry which is preliminary data.</text>
</comment>
<feature type="compositionally biased region" description="Polar residues" evidence="1">
    <location>
        <begin position="335"/>
        <end position="344"/>
    </location>
</feature>
<protein>
    <recommendedName>
        <fullName evidence="6">Receptor L-domain domain-containing protein</fullName>
    </recommendedName>
</protein>
<dbReference type="AlphaFoldDB" id="A0A9W9VBC4"/>
<feature type="transmembrane region" description="Helical" evidence="2">
    <location>
        <begin position="221"/>
        <end position="241"/>
    </location>
</feature>
<keyword evidence="2" id="KW-0812">Transmembrane</keyword>
<gene>
    <name evidence="4" type="ORF">N7517_007869</name>
</gene>
<evidence type="ECO:0000256" key="2">
    <source>
        <dbReference type="SAM" id="Phobius"/>
    </source>
</evidence>
<dbReference type="RefSeq" id="XP_056581849.1">
    <property type="nucleotide sequence ID" value="XM_056725599.1"/>
</dbReference>
<keyword evidence="5" id="KW-1185">Reference proteome</keyword>
<dbReference type="Proteomes" id="UP001147752">
    <property type="component" value="Unassembled WGS sequence"/>
</dbReference>
<evidence type="ECO:0000256" key="1">
    <source>
        <dbReference type="SAM" id="MobiDB-lite"/>
    </source>
</evidence>
<evidence type="ECO:0000313" key="4">
    <source>
        <dbReference type="EMBL" id="KAJ5375863.1"/>
    </source>
</evidence>
<sequence length="344" mass="36126">MIVIYLLIIASAWQRAVADSDACSSSVIISNQSDANKLISCDTFDGSITISSSASGVITISNVEEIKGAFIAEGASELTKIITPDLDSVQGGVTLSNLNSLTTISMGALSQVSSLIITGNSNLKTLGFQELEEVEGQLVLTGLFDRYDHCYSHQHAIFHKTDQYASVSLPSLNQVKGQTIITGSSSMSCSTLNSLNSNDVFKNGYSCLSGSSGLSPGAKGGIAVGVIVAVLLIVLVLWFVLRRRRQRKRAGGTQSTIPPSSTPSTVVAHDEKAPISQGSISPQEDPSPPADPQTLLPRKPVGSAICLDSRSIYEAPNGSAPDQECHELDAGPILSSHQRPINAG</sequence>
<proteinExistence type="predicted"/>